<accession>A0A9N9G2A6</accession>
<sequence length="131" mass="14742">MEASFNVEKITADDINIDSMKGIEDIVNISLDILTIFTQSNNMQLAHTFTSNSDTYIIQLACNRFLKIFALNILKYRLEDILHENQIFQDLPKLLVINVCSDIIHQTCVNKVDNHSALPCSCGVVDGNNLL</sequence>
<protein>
    <submittedName>
        <fullName evidence="1">4969_t:CDS:1</fullName>
    </submittedName>
</protein>
<reference evidence="1" key="1">
    <citation type="submission" date="2021-06" db="EMBL/GenBank/DDBJ databases">
        <authorList>
            <person name="Kallberg Y."/>
            <person name="Tangrot J."/>
            <person name="Rosling A."/>
        </authorList>
    </citation>
    <scope>NUCLEOTIDE SEQUENCE</scope>
    <source>
        <strain evidence="1">87-6 pot B 2015</strain>
    </source>
</reference>
<proteinExistence type="predicted"/>
<organism evidence="1 2">
    <name type="scientific">Funneliformis mosseae</name>
    <name type="common">Endomycorrhizal fungus</name>
    <name type="synonym">Glomus mosseae</name>
    <dbReference type="NCBI Taxonomy" id="27381"/>
    <lineage>
        <taxon>Eukaryota</taxon>
        <taxon>Fungi</taxon>
        <taxon>Fungi incertae sedis</taxon>
        <taxon>Mucoromycota</taxon>
        <taxon>Glomeromycotina</taxon>
        <taxon>Glomeromycetes</taxon>
        <taxon>Glomerales</taxon>
        <taxon>Glomeraceae</taxon>
        <taxon>Funneliformis</taxon>
    </lineage>
</organism>
<evidence type="ECO:0000313" key="2">
    <source>
        <dbReference type="Proteomes" id="UP000789375"/>
    </source>
</evidence>
<name>A0A9N9G2A6_FUNMO</name>
<evidence type="ECO:0000313" key="1">
    <source>
        <dbReference type="EMBL" id="CAG8576601.1"/>
    </source>
</evidence>
<comment type="caution">
    <text evidence="1">The sequence shown here is derived from an EMBL/GenBank/DDBJ whole genome shotgun (WGS) entry which is preliminary data.</text>
</comment>
<dbReference type="EMBL" id="CAJVPP010001864">
    <property type="protein sequence ID" value="CAG8576601.1"/>
    <property type="molecule type" value="Genomic_DNA"/>
</dbReference>
<keyword evidence="2" id="KW-1185">Reference proteome</keyword>
<dbReference type="Proteomes" id="UP000789375">
    <property type="component" value="Unassembled WGS sequence"/>
</dbReference>
<gene>
    <name evidence="1" type="ORF">FMOSSE_LOCUS7732</name>
</gene>
<dbReference type="AlphaFoldDB" id="A0A9N9G2A6"/>